<organism evidence="2 3">
    <name type="scientific">Kluyvera cryocrescens</name>
    <name type="common">Kluyvera citrophila</name>
    <dbReference type="NCBI Taxonomy" id="580"/>
    <lineage>
        <taxon>Bacteria</taxon>
        <taxon>Pseudomonadati</taxon>
        <taxon>Pseudomonadota</taxon>
        <taxon>Gammaproteobacteria</taxon>
        <taxon>Enterobacterales</taxon>
        <taxon>Enterobacteriaceae</taxon>
        <taxon>Kluyvera</taxon>
    </lineage>
</organism>
<keyword evidence="2" id="KW-0347">Helicase</keyword>
<dbReference type="InterPro" id="IPR006555">
    <property type="entry name" value="ATP-dep_Helicase_C"/>
</dbReference>
<keyword evidence="2" id="KW-0067">ATP-binding</keyword>
<dbReference type="Proteomes" id="UP000401081">
    <property type="component" value="Unassembled WGS sequence"/>
</dbReference>
<dbReference type="InterPro" id="IPR027417">
    <property type="entry name" value="P-loop_NTPase"/>
</dbReference>
<dbReference type="GO" id="GO:0004386">
    <property type="term" value="F:helicase activity"/>
    <property type="evidence" value="ECO:0007669"/>
    <property type="project" value="UniProtKB-KW"/>
</dbReference>
<dbReference type="GO" id="GO:0006139">
    <property type="term" value="P:nucleobase-containing compound metabolic process"/>
    <property type="evidence" value="ECO:0007669"/>
    <property type="project" value="InterPro"/>
</dbReference>
<dbReference type="EMBL" id="CAADJD010000016">
    <property type="protein sequence ID" value="VFS62682.1"/>
    <property type="molecule type" value="Genomic_DNA"/>
</dbReference>
<keyword evidence="2" id="KW-0547">Nucleotide-binding</keyword>
<dbReference type="AlphaFoldDB" id="A0A485APE3"/>
<protein>
    <submittedName>
        <fullName evidence="2">ATP-dependent DNA helicase DinG</fullName>
    </submittedName>
</protein>
<dbReference type="GO" id="GO:0003676">
    <property type="term" value="F:nucleic acid binding"/>
    <property type="evidence" value="ECO:0007669"/>
    <property type="project" value="InterPro"/>
</dbReference>
<reference evidence="2 3" key="1">
    <citation type="submission" date="2019-03" db="EMBL/GenBank/DDBJ databases">
        <authorList>
            <consortium name="Pathogen Informatics"/>
        </authorList>
    </citation>
    <scope>NUCLEOTIDE SEQUENCE [LARGE SCALE GENOMIC DNA]</scope>
    <source>
        <strain evidence="2 3">NCTC12993</strain>
    </source>
</reference>
<dbReference type="Gene3D" id="3.40.50.300">
    <property type="entry name" value="P-loop containing nucleotide triphosphate hydrolases"/>
    <property type="match status" value="1"/>
</dbReference>
<keyword evidence="2" id="KW-0378">Hydrolase</keyword>
<evidence type="ECO:0000313" key="2">
    <source>
        <dbReference type="EMBL" id="VFS62682.1"/>
    </source>
</evidence>
<evidence type="ECO:0000259" key="1">
    <source>
        <dbReference type="Pfam" id="PF13307"/>
    </source>
</evidence>
<feature type="domain" description="ATP-dependent helicase C-terminal" evidence="1">
    <location>
        <begin position="3"/>
        <end position="59"/>
    </location>
</feature>
<keyword evidence="3" id="KW-1185">Reference proteome</keyword>
<dbReference type="GO" id="GO:0016818">
    <property type="term" value="F:hydrolase activity, acting on acid anhydrides, in phosphorus-containing anhydrides"/>
    <property type="evidence" value="ECO:0007669"/>
    <property type="project" value="InterPro"/>
</dbReference>
<proteinExistence type="predicted"/>
<gene>
    <name evidence="2" type="ORF">NCTC12993_02182</name>
</gene>
<evidence type="ECO:0000313" key="3">
    <source>
        <dbReference type="Proteomes" id="UP000401081"/>
    </source>
</evidence>
<sequence length="88" mass="10189">MKSLNRYPFEVQSLPSASFNLIQQVGRLIRSHGCWGEVIIYDKRLLTKNYGQRLLNALPVFPIERTEVPEVAELKPKAKAKAPRRKKR</sequence>
<dbReference type="GO" id="GO:0005524">
    <property type="term" value="F:ATP binding"/>
    <property type="evidence" value="ECO:0007669"/>
    <property type="project" value="InterPro"/>
</dbReference>
<accession>A0A485APE3</accession>
<dbReference type="Pfam" id="PF13307">
    <property type="entry name" value="Helicase_C_2"/>
    <property type="match status" value="1"/>
</dbReference>
<name>A0A485APE3_KLUCR</name>